<dbReference type="EMBL" id="JBHUDO010000002">
    <property type="protein sequence ID" value="MFD1645623.1"/>
    <property type="molecule type" value="Genomic_DNA"/>
</dbReference>
<gene>
    <name evidence="2" type="ORF">ACFSBL_08010</name>
</gene>
<protein>
    <recommendedName>
        <fullName evidence="4">Multisubunit sodium/proton antiporter, MrpF subunit</fullName>
    </recommendedName>
</protein>
<keyword evidence="1" id="KW-0812">Transmembrane</keyword>
<evidence type="ECO:0000256" key="1">
    <source>
        <dbReference type="SAM" id="Phobius"/>
    </source>
</evidence>
<keyword evidence="1" id="KW-0472">Membrane</keyword>
<feature type="transmembrane region" description="Helical" evidence="1">
    <location>
        <begin position="12"/>
        <end position="33"/>
    </location>
</feature>
<reference evidence="2 3" key="1">
    <citation type="journal article" date="2019" name="Int. J. Syst. Evol. Microbiol.">
        <title>The Global Catalogue of Microorganisms (GCM) 10K type strain sequencing project: providing services to taxonomists for standard genome sequencing and annotation.</title>
        <authorList>
            <consortium name="The Broad Institute Genomics Platform"/>
            <consortium name="The Broad Institute Genome Sequencing Center for Infectious Disease"/>
            <person name="Wu L."/>
            <person name="Ma J."/>
        </authorList>
    </citation>
    <scope>NUCLEOTIDE SEQUENCE [LARGE SCALE GENOMIC DNA]</scope>
    <source>
        <strain evidence="2 3">CGMCC 1.10390</strain>
    </source>
</reference>
<feature type="transmembrane region" description="Helical" evidence="1">
    <location>
        <begin position="45"/>
        <end position="66"/>
    </location>
</feature>
<keyword evidence="1" id="KW-1133">Transmembrane helix</keyword>
<name>A0ABD6DKK9_9EURY</name>
<proteinExistence type="predicted"/>
<dbReference type="RefSeq" id="WP_256398861.1">
    <property type="nucleotide sequence ID" value="NZ_JANHJR010000001.1"/>
</dbReference>
<dbReference type="Proteomes" id="UP001597034">
    <property type="component" value="Unassembled WGS sequence"/>
</dbReference>
<organism evidence="2 3">
    <name type="scientific">Haloarchaeobius litoreus</name>
    <dbReference type="NCBI Taxonomy" id="755306"/>
    <lineage>
        <taxon>Archaea</taxon>
        <taxon>Methanobacteriati</taxon>
        <taxon>Methanobacteriota</taxon>
        <taxon>Stenosarchaea group</taxon>
        <taxon>Halobacteria</taxon>
        <taxon>Halobacteriales</taxon>
        <taxon>Halorubellaceae</taxon>
        <taxon>Haloarchaeobius</taxon>
    </lineage>
</organism>
<keyword evidence="3" id="KW-1185">Reference proteome</keyword>
<evidence type="ECO:0000313" key="3">
    <source>
        <dbReference type="Proteomes" id="UP001597034"/>
    </source>
</evidence>
<evidence type="ECO:0000313" key="2">
    <source>
        <dbReference type="EMBL" id="MFD1645623.1"/>
    </source>
</evidence>
<dbReference type="AlphaFoldDB" id="A0ABD6DKK9"/>
<sequence>MVVSTASAPGYGVLLTGVSLVALVVATRTTMLLVQRGAFGDGRPWLSAGVAVCEANALLLVVLTGYMLAADRPVPTPLLLAGAGVMLAALGAYRWVLDHTTDSRGQH</sequence>
<evidence type="ECO:0008006" key="4">
    <source>
        <dbReference type="Google" id="ProtNLM"/>
    </source>
</evidence>
<accession>A0ABD6DKK9</accession>
<feature type="transmembrane region" description="Helical" evidence="1">
    <location>
        <begin position="78"/>
        <end position="97"/>
    </location>
</feature>
<comment type="caution">
    <text evidence="2">The sequence shown here is derived from an EMBL/GenBank/DDBJ whole genome shotgun (WGS) entry which is preliminary data.</text>
</comment>